<gene>
    <name evidence="5" type="ORF">B0H64DRAFT_464381</name>
</gene>
<dbReference type="GO" id="GO:0007033">
    <property type="term" value="P:vacuole organization"/>
    <property type="evidence" value="ECO:0007669"/>
    <property type="project" value="TreeGrafter"/>
</dbReference>
<protein>
    <submittedName>
        <fullName evidence="5">P-loop containing nucleoside triphosphate hydrolase protein</fullName>
    </submittedName>
</protein>
<reference evidence="5" key="1">
    <citation type="journal article" date="2023" name="Mol. Phylogenet. Evol.">
        <title>Genome-scale phylogeny and comparative genomics of the fungal order Sordariales.</title>
        <authorList>
            <person name="Hensen N."/>
            <person name="Bonometti L."/>
            <person name="Westerberg I."/>
            <person name="Brannstrom I.O."/>
            <person name="Guillou S."/>
            <person name="Cros-Aarteil S."/>
            <person name="Calhoun S."/>
            <person name="Haridas S."/>
            <person name="Kuo A."/>
            <person name="Mondo S."/>
            <person name="Pangilinan J."/>
            <person name="Riley R."/>
            <person name="LaButti K."/>
            <person name="Andreopoulos B."/>
            <person name="Lipzen A."/>
            <person name="Chen C."/>
            <person name="Yan M."/>
            <person name="Daum C."/>
            <person name="Ng V."/>
            <person name="Clum A."/>
            <person name="Steindorff A."/>
            <person name="Ohm R.A."/>
            <person name="Martin F."/>
            <person name="Silar P."/>
            <person name="Natvig D.O."/>
            <person name="Lalanne C."/>
            <person name="Gautier V."/>
            <person name="Ament-Velasquez S.L."/>
            <person name="Kruys A."/>
            <person name="Hutchinson M.I."/>
            <person name="Powell A.J."/>
            <person name="Barry K."/>
            <person name="Miller A.N."/>
            <person name="Grigoriev I.V."/>
            <person name="Debuchy R."/>
            <person name="Gladieux P."/>
            <person name="Hiltunen Thoren M."/>
            <person name="Johannesson H."/>
        </authorList>
    </citation>
    <scope>NUCLEOTIDE SEQUENCE</scope>
    <source>
        <strain evidence="5">CBS 168.71</strain>
    </source>
</reference>
<dbReference type="InterPro" id="IPR003593">
    <property type="entry name" value="AAA+_ATPase"/>
</dbReference>
<evidence type="ECO:0000259" key="4">
    <source>
        <dbReference type="SMART" id="SM00382"/>
    </source>
</evidence>
<feature type="compositionally biased region" description="Gly residues" evidence="3">
    <location>
        <begin position="383"/>
        <end position="392"/>
    </location>
</feature>
<keyword evidence="2" id="KW-0067">ATP-binding</keyword>
<accession>A0AAE0HBZ4</accession>
<dbReference type="InterPro" id="IPR050304">
    <property type="entry name" value="MT-severing_AAA_ATPase"/>
</dbReference>
<feature type="compositionally biased region" description="Basic and acidic residues" evidence="3">
    <location>
        <begin position="35"/>
        <end position="49"/>
    </location>
</feature>
<dbReference type="InterPro" id="IPR003959">
    <property type="entry name" value="ATPase_AAA_core"/>
</dbReference>
<dbReference type="PROSITE" id="PS00674">
    <property type="entry name" value="AAA"/>
    <property type="match status" value="1"/>
</dbReference>
<evidence type="ECO:0000256" key="1">
    <source>
        <dbReference type="ARBA" id="ARBA00022741"/>
    </source>
</evidence>
<name>A0AAE0HBZ4_9PEZI</name>
<dbReference type="PANTHER" id="PTHR23074:SF83">
    <property type="entry name" value="VACUOLAR PROTEIN SORTING-ASSOCIATED PROTEIN 4A"/>
    <property type="match status" value="1"/>
</dbReference>
<dbReference type="InterPro" id="IPR015415">
    <property type="entry name" value="Spast_Vps4_C"/>
</dbReference>
<evidence type="ECO:0000256" key="3">
    <source>
        <dbReference type="SAM" id="MobiDB-lite"/>
    </source>
</evidence>
<evidence type="ECO:0000313" key="6">
    <source>
        <dbReference type="Proteomes" id="UP001278766"/>
    </source>
</evidence>
<dbReference type="Gene3D" id="3.40.50.300">
    <property type="entry name" value="P-loop containing nucleotide triphosphate hydrolases"/>
    <property type="match status" value="1"/>
</dbReference>
<dbReference type="Gene3D" id="1.10.8.60">
    <property type="match status" value="1"/>
</dbReference>
<dbReference type="SMART" id="SM00382">
    <property type="entry name" value="AAA"/>
    <property type="match status" value="1"/>
</dbReference>
<dbReference type="Proteomes" id="UP001278766">
    <property type="component" value="Unassembled WGS sequence"/>
</dbReference>
<dbReference type="Pfam" id="PF00004">
    <property type="entry name" value="AAA"/>
    <property type="match status" value="1"/>
</dbReference>
<dbReference type="FunFam" id="3.40.50.300:FF:002588">
    <property type="entry name" value="ATPase, AAA family"/>
    <property type="match status" value="1"/>
</dbReference>
<dbReference type="GeneID" id="87844576"/>
<keyword evidence="1" id="KW-0547">Nucleotide-binding</keyword>
<dbReference type="PANTHER" id="PTHR23074">
    <property type="entry name" value="AAA DOMAIN-CONTAINING"/>
    <property type="match status" value="1"/>
</dbReference>
<feature type="region of interest" description="Disordered" evidence="3">
    <location>
        <begin position="32"/>
        <end position="58"/>
    </location>
</feature>
<feature type="compositionally biased region" description="Basic and acidic residues" evidence="3">
    <location>
        <begin position="393"/>
        <end position="402"/>
    </location>
</feature>
<evidence type="ECO:0000313" key="5">
    <source>
        <dbReference type="EMBL" id="KAK3292806.1"/>
    </source>
</evidence>
<dbReference type="GO" id="GO:0016887">
    <property type="term" value="F:ATP hydrolysis activity"/>
    <property type="evidence" value="ECO:0007669"/>
    <property type="project" value="InterPro"/>
</dbReference>
<organism evidence="5 6">
    <name type="scientific">Chaetomium fimeti</name>
    <dbReference type="NCBI Taxonomy" id="1854472"/>
    <lineage>
        <taxon>Eukaryota</taxon>
        <taxon>Fungi</taxon>
        <taxon>Dikarya</taxon>
        <taxon>Ascomycota</taxon>
        <taxon>Pezizomycotina</taxon>
        <taxon>Sordariomycetes</taxon>
        <taxon>Sordariomycetidae</taxon>
        <taxon>Sordariales</taxon>
        <taxon>Chaetomiaceae</taxon>
        <taxon>Chaetomium</taxon>
    </lineage>
</organism>
<feature type="region of interest" description="Disordered" evidence="3">
    <location>
        <begin position="383"/>
        <end position="402"/>
    </location>
</feature>
<dbReference type="Pfam" id="PF09336">
    <property type="entry name" value="Vps4_C"/>
    <property type="match status" value="1"/>
</dbReference>
<dbReference type="AlphaFoldDB" id="A0AAE0HBZ4"/>
<proteinExistence type="predicted"/>
<sequence>MAPASKPESPLNDLTPLLESLLIGTSPAAQFVHKPITERDPNLKHESEAGSKPVIDSALRSDLDPEQPWCRRCKSPHDSNRSLRKVPCCGTSICNSCTNEAANERLQNDFWNNLDSHQWVGCLANACQMFSAPQDFDNGHPVAEVSPSIRLPHQGLKNAERAREVLGSIRPRPARREWELAQRLHKSLADHKLMPDWSQTHLDMLSASSFPVRSGFLTQPVPIMTGALKTESKTCTRCSTTFQAVETSNEAAWAYVTTAFPGDWAWMILGHPSKKVLPECAGKHSLDICPACLPKLMFSGLEFLDAVSGSGNYRFVCPMCKHVFTPVQVERVARLIDPNRPPATLSGFSISTHSALTVPTKVAALPKTVTSLLGPSDKARHLVGGGYGGKGDGSSKGEDSEGAARRESLISALVTKKPNVRWDDVAGLTPAKHELQRAIIFPARFPNLYDDKRKPSGAILLYGPPGTGKSYLAKAVATEADHTFFSISPSDVTSKWVGESEKLIRQLFALAREHKPSLIFIDEIDSLCASREDSGRSEHSSRMKTELLIQLDGLRPPSDSGGAGDNNSGVVVLAATNLPWTLDPAFRRRFQPRLHIPLPDRAARRRLFEVCSSGGRWGGVLGEADVDGLAGMTEGFSGSDVAQVVGQALSAPLERVQTARFFRVVKGGGDGGGEDVYAPCEGGDEGAVEMTWEGVPRNRLREPPVTVGDFERVLRDRRVKASVGVSELQRYEDWTHEFGVEGRD</sequence>
<dbReference type="SUPFAM" id="SSF52540">
    <property type="entry name" value="P-loop containing nucleoside triphosphate hydrolases"/>
    <property type="match status" value="1"/>
</dbReference>
<keyword evidence="5" id="KW-0378">Hydrolase</keyword>
<evidence type="ECO:0000256" key="2">
    <source>
        <dbReference type="ARBA" id="ARBA00022840"/>
    </source>
</evidence>
<feature type="domain" description="AAA+ ATPase" evidence="4">
    <location>
        <begin position="455"/>
        <end position="600"/>
    </location>
</feature>
<dbReference type="InterPro" id="IPR003960">
    <property type="entry name" value="ATPase_AAA_CS"/>
</dbReference>
<dbReference type="GO" id="GO:0005524">
    <property type="term" value="F:ATP binding"/>
    <property type="evidence" value="ECO:0007669"/>
    <property type="project" value="UniProtKB-KW"/>
</dbReference>
<keyword evidence="6" id="KW-1185">Reference proteome</keyword>
<dbReference type="InterPro" id="IPR027417">
    <property type="entry name" value="P-loop_NTPase"/>
</dbReference>
<dbReference type="GO" id="GO:0016197">
    <property type="term" value="P:endosomal transport"/>
    <property type="evidence" value="ECO:0007669"/>
    <property type="project" value="TreeGrafter"/>
</dbReference>
<comment type="caution">
    <text evidence="5">The sequence shown here is derived from an EMBL/GenBank/DDBJ whole genome shotgun (WGS) entry which is preliminary data.</text>
</comment>
<dbReference type="RefSeq" id="XP_062656320.1">
    <property type="nucleotide sequence ID" value="XM_062807628.1"/>
</dbReference>
<reference evidence="5" key="2">
    <citation type="submission" date="2023-06" db="EMBL/GenBank/DDBJ databases">
        <authorList>
            <consortium name="Lawrence Berkeley National Laboratory"/>
            <person name="Haridas S."/>
            <person name="Hensen N."/>
            <person name="Bonometti L."/>
            <person name="Westerberg I."/>
            <person name="Brannstrom I.O."/>
            <person name="Guillou S."/>
            <person name="Cros-Aarteil S."/>
            <person name="Calhoun S."/>
            <person name="Kuo A."/>
            <person name="Mondo S."/>
            <person name="Pangilinan J."/>
            <person name="Riley R."/>
            <person name="Labutti K."/>
            <person name="Andreopoulos B."/>
            <person name="Lipzen A."/>
            <person name="Chen C."/>
            <person name="Yanf M."/>
            <person name="Daum C."/>
            <person name="Ng V."/>
            <person name="Clum A."/>
            <person name="Steindorff A."/>
            <person name="Ohm R."/>
            <person name="Martin F."/>
            <person name="Silar P."/>
            <person name="Natvig D."/>
            <person name="Lalanne C."/>
            <person name="Gautier V."/>
            <person name="Ament-Velasquez S.L."/>
            <person name="Kruys A."/>
            <person name="Hutchinson M.I."/>
            <person name="Powell A.J."/>
            <person name="Barry K."/>
            <person name="Miller A.N."/>
            <person name="Grigoriev I.V."/>
            <person name="Debuchy R."/>
            <person name="Gladieux P."/>
            <person name="Thoren M.H."/>
            <person name="Johannesson H."/>
        </authorList>
    </citation>
    <scope>NUCLEOTIDE SEQUENCE</scope>
    <source>
        <strain evidence="5">CBS 168.71</strain>
    </source>
</reference>
<dbReference type="EMBL" id="JAUEPN010000006">
    <property type="protein sequence ID" value="KAK3292806.1"/>
    <property type="molecule type" value="Genomic_DNA"/>
</dbReference>